<dbReference type="OrthoDB" id="1270057at2"/>
<evidence type="ECO:0000313" key="1">
    <source>
        <dbReference type="EMBL" id="KMQ70308.1"/>
    </source>
</evidence>
<accession>A0A0J7IVI5</accession>
<dbReference type="STRING" id="1304281.ACM44_12875"/>
<organism evidence="1 2">
    <name type="scientific">Chryseobacterium koreense CCUG 49689</name>
    <dbReference type="NCBI Taxonomy" id="1304281"/>
    <lineage>
        <taxon>Bacteria</taxon>
        <taxon>Pseudomonadati</taxon>
        <taxon>Bacteroidota</taxon>
        <taxon>Flavobacteriia</taxon>
        <taxon>Flavobacteriales</taxon>
        <taxon>Weeksellaceae</taxon>
        <taxon>Chryseobacterium group</taxon>
        <taxon>Chryseobacterium</taxon>
    </lineage>
</organism>
<proteinExistence type="predicted"/>
<dbReference type="PATRIC" id="fig|1304281.5.peg.2775"/>
<dbReference type="EMBL" id="LFNG01000022">
    <property type="protein sequence ID" value="KMQ70308.1"/>
    <property type="molecule type" value="Genomic_DNA"/>
</dbReference>
<evidence type="ECO:0000313" key="2">
    <source>
        <dbReference type="Proteomes" id="UP000035900"/>
    </source>
</evidence>
<protein>
    <submittedName>
        <fullName evidence="1">Uncharacterized protein</fullName>
    </submittedName>
</protein>
<comment type="caution">
    <text evidence="1">The sequence shown here is derived from an EMBL/GenBank/DDBJ whole genome shotgun (WGS) entry which is preliminary data.</text>
</comment>
<gene>
    <name evidence="1" type="ORF">ACM44_12875</name>
</gene>
<dbReference type="AlphaFoldDB" id="A0A0J7IVI5"/>
<dbReference type="RefSeq" id="WP_048500458.1">
    <property type="nucleotide sequence ID" value="NZ_LFNG01000022.1"/>
</dbReference>
<dbReference type="Proteomes" id="UP000035900">
    <property type="component" value="Unassembled WGS sequence"/>
</dbReference>
<keyword evidence="2" id="KW-1185">Reference proteome</keyword>
<sequence length="71" mass="7748">MSLATEKAAAKTAVKQILEDMLTREETSTEEFANRLIDAMEVWLKKATIKYTSGLIAPNGAVTGTFNGQLE</sequence>
<name>A0A0J7IVI5_9FLAO</name>
<reference evidence="1 2" key="1">
    <citation type="journal article" date="2004" name="Int. J. Syst. Evol. Microbiol.">
        <title>Kaistella koreensis gen. nov., sp. nov., a novel member of the Chryseobacterium-Bergeyella-Riemerella branch.</title>
        <authorList>
            <person name="Kim M.K."/>
            <person name="Im W.T."/>
            <person name="Shin Y.K."/>
            <person name="Lim J.H."/>
            <person name="Kim S.H."/>
            <person name="Lee B.C."/>
            <person name="Park M.Y."/>
            <person name="Lee K.Y."/>
            <person name="Lee S.T."/>
        </authorList>
    </citation>
    <scope>NUCLEOTIDE SEQUENCE [LARGE SCALE GENOMIC DNA]</scope>
    <source>
        <strain evidence="1 2">CCUG 49689</strain>
    </source>
</reference>